<dbReference type="EMBL" id="QEQK01000005">
    <property type="protein sequence ID" value="PWN56683.1"/>
    <property type="molecule type" value="Genomic_DNA"/>
</dbReference>
<dbReference type="PANTHER" id="PTHR45288">
    <property type="entry name" value="THIOREDOXIN FAMILY PROTEIN"/>
    <property type="match status" value="1"/>
</dbReference>
<proteinExistence type="predicted"/>
<organism evidence="2 3">
    <name type="scientific">Abyssibacter profundi</name>
    <dbReference type="NCBI Taxonomy" id="2182787"/>
    <lineage>
        <taxon>Bacteria</taxon>
        <taxon>Pseudomonadati</taxon>
        <taxon>Pseudomonadota</taxon>
        <taxon>Gammaproteobacteria</taxon>
        <taxon>Chromatiales</taxon>
        <taxon>Oceanococcaceae</taxon>
        <taxon>Abyssibacter</taxon>
    </lineage>
</organism>
<dbReference type="InterPro" id="IPR036249">
    <property type="entry name" value="Thioredoxin-like_sf"/>
</dbReference>
<dbReference type="SFLD" id="SFLDS00019">
    <property type="entry name" value="Glutathione_Transferase_(cytos"/>
    <property type="match status" value="1"/>
</dbReference>
<dbReference type="CDD" id="cd03041">
    <property type="entry name" value="GST_N_2GST_N"/>
    <property type="match status" value="1"/>
</dbReference>
<evidence type="ECO:0000259" key="1">
    <source>
        <dbReference type="PROSITE" id="PS50404"/>
    </source>
</evidence>
<dbReference type="SUPFAM" id="SSF52833">
    <property type="entry name" value="Thioredoxin-like"/>
    <property type="match status" value="2"/>
</dbReference>
<dbReference type="Proteomes" id="UP000251800">
    <property type="component" value="Unassembled WGS sequence"/>
</dbReference>
<feature type="domain" description="GST N-terminal" evidence="1">
    <location>
        <begin position="1"/>
        <end position="82"/>
    </location>
</feature>
<reference evidence="2 3" key="1">
    <citation type="submission" date="2018-05" db="EMBL/GenBank/DDBJ databases">
        <title>Abyssibacter profundi OUC007T gen. nov., sp. nov, a marine bacterium isolated from seawater of the Mariana Trench.</title>
        <authorList>
            <person name="Zhou S."/>
        </authorList>
    </citation>
    <scope>NUCLEOTIDE SEQUENCE [LARGE SCALE GENOMIC DNA]</scope>
    <source>
        <strain evidence="2 3">OUC007</strain>
    </source>
</reference>
<dbReference type="InterPro" id="IPR004045">
    <property type="entry name" value="Glutathione_S-Trfase_N"/>
</dbReference>
<protein>
    <recommendedName>
        <fullName evidence="1">GST N-terminal domain-containing protein</fullName>
    </recommendedName>
</protein>
<name>A0A363UMP6_9GAMM</name>
<dbReference type="InterPro" id="IPR011767">
    <property type="entry name" value="GLR_AS"/>
</dbReference>
<sequence length="217" mass="24837">MLELFEFEGCPYCRLVREALTEMDLDVLIRPCPKGGQRFRPQVSEQGGKAQFPYLVDPNTGTALYESDAIIRYLAETYGARRPRGGGHGLRVLTSQLASLPRLTRGLRARASQPPEQPLELYSFESSPYSRPVRERLCELELPYILRNMGKAQKADMGPPIVRRKFYPDAGIRGRNRQRMHAETGRLQVPYLIDPNTDTRLYESADILRYLNETYAQ</sequence>
<dbReference type="PANTHER" id="PTHR45288:SF2">
    <property type="entry name" value="THIOREDOXIN FAMILY PROTEIN"/>
    <property type="match status" value="1"/>
</dbReference>
<dbReference type="PROSITE" id="PS00195">
    <property type="entry name" value="GLUTAREDOXIN_1"/>
    <property type="match status" value="1"/>
</dbReference>
<evidence type="ECO:0000313" key="2">
    <source>
        <dbReference type="EMBL" id="PWN56683.1"/>
    </source>
</evidence>
<dbReference type="SFLD" id="SFLDG01202">
    <property type="entry name" value="SUF2.2"/>
    <property type="match status" value="1"/>
</dbReference>
<evidence type="ECO:0000313" key="3">
    <source>
        <dbReference type="Proteomes" id="UP000251800"/>
    </source>
</evidence>
<dbReference type="Pfam" id="PF13417">
    <property type="entry name" value="GST_N_3"/>
    <property type="match status" value="2"/>
</dbReference>
<dbReference type="InterPro" id="IPR040079">
    <property type="entry name" value="Glutathione_S-Trfase"/>
</dbReference>
<dbReference type="OrthoDB" id="9793736at2"/>
<accession>A0A363UMP6</accession>
<feature type="domain" description="GST N-terminal" evidence="1">
    <location>
        <begin position="117"/>
        <end position="217"/>
    </location>
</feature>
<dbReference type="AlphaFoldDB" id="A0A363UMP6"/>
<dbReference type="PROSITE" id="PS50404">
    <property type="entry name" value="GST_NTER"/>
    <property type="match status" value="2"/>
</dbReference>
<comment type="caution">
    <text evidence="2">The sequence shown here is derived from an EMBL/GenBank/DDBJ whole genome shotgun (WGS) entry which is preliminary data.</text>
</comment>
<gene>
    <name evidence="2" type="ORF">DEH80_06180</name>
</gene>
<keyword evidence="3" id="KW-1185">Reference proteome</keyword>
<dbReference type="PROSITE" id="PS51354">
    <property type="entry name" value="GLUTAREDOXIN_2"/>
    <property type="match status" value="1"/>
</dbReference>
<dbReference type="SFLD" id="SFLDG01181">
    <property type="entry name" value="SUF2"/>
    <property type="match status" value="1"/>
</dbReference>
<dbReference type="Gene3D" id="3.40.30.10">
    <property type="entry name" value="Glutaredoxin"/>
    <property type="match status" value="2"/>
</dbReference>